<name>A0A2G5BE97_COERN</name>
<protein>
    <submittedName>
        <fullName evidence="1">Uncharacterized protein</fullName>
    </submittedName>
</protein>
<evidence type="ECO:0000313" key="2">
    <source>
        <dbReference type="Proteomes" id="UP000242474"/>
    </source>
</evidence>
<reference evidence="1 2" key="1">
    <citation type="journal article" date="2015" name="Genome Biol. Evol.">
        <title>Phylogenomic analyses indicate that early fungi evolved digesting cell walls of algal ancestors of land plants.</title>
        <authorList>
            <person name="Chang Y."/>
            <person name="Wang S."/>
            <person name="Sekimoto S."/>
            <person name="Aerts A.L."/>
            <person name="Choi C."/>
            <person name="Clum A."/>
            <person name="LaButti K.M."/>
            <person name="Lindquist E.A."/>
            <person name="Yee Ngan C."/>
            <person name="Ohm R.A."/>
            <person name="Salamov A.A."/>
            <person name="Grigoriev I.V."/>
            <person name="Spatafora J.W."/>
            <person name="Berbee M.L."/>
        </authorList>
    </citation>
    <scope>NUCLEOTIDE SEQUENCE [LARGE SCALE GENOMIC DNA]</scope>
    <source>
        <strain evidence="1 2">NRRL 1564</strain>
    </source>
</reference>
<keyword evidence="2" id="KW-1185">Reference proteome</keyword>
<dbReference type="EMBL" id="KZ303495">
    <property type="protein sequence ID" value="PIA17321.1"/>
    <property type="molecule type" value="Genomic_DNA"/>
</dbReference>
<gene>
    <name evidence="1" type="ORF">COEREDRAFT_86313</name>
</gene>
<organism evidence="1 2">
    <name type="scientific">Coemansia reversa (strain ATCC 12441 / NRRL 1564)</name>
    <dbReference type="NCBI Taxonomy" id="763665"/>
    <lineage>
        <taxon>Eukaryota</taxon>
        <taxon>Fungi</taxon>
        <taxon>Fungi incertae sedis</taxon>
        <taxon>Zoopagomycota</taxon>
        <taxon>Kickxellomycotina</taxon>
        <taxon>Kickxellomycetes</taxon>
        <taxon>Kickxellales</taxon>
        <taxon>Kickxellaceae</taxon>
        <taxon>Coemansia</taxon>
    </lineage>
</organism>
<dbReference type="AlphaFoldDB" id="A0A2G5BE97"/>
<proteinExistence type="predicted"/>
<dbReference type="Proteomes" id="UP000242474">
    <property type="component" value="Unassembled WGS sequence"/>
</dbReference>
<accession>A0A2G5BE97</accession>
<evidence type="ECO:0000313" key="1">
    <source>
        <dbReference type="EMBL" id="PIA17321.1"/>
    </source>
</evidence>
<sequence>MRTTLDDVHKKCGSPKRLELICGTEVDVIIKTSPTEEITGRFLSLYSIKEVLEREGVEYTGPFIFVNGEKQDVLHLLSEIKSKEKPIEIKAYEEDNSAAEPELNEYNIEIYGWLDSVEDSYSEEAANKSD</sequence>